<name>A0A7J5XFZ6_DISMA</name>
<dbReference type="OrthoDB" id="3046016at2759"/>
<gene>
    <name evidence="1" type="ORF">F7725_027696</name>
</gene>
<proteinExistence type="predicted"/>
<keyword evidence="2" id="KW-1185">Reference proteome</keyword>
<dbReference type="PANTHER" id="PTHR14690">
    <property type="entry name" value="IQ MOTIF CONTAINING WITH AAA DOMAIN 1"/>
    <property type="match status" value="1"/>
</dbReference>
<evidence type="ECO:0000313" key="1">
    <source>
        <dbReference type="EMBL" id="KAF3835138.1"/>
    </source>
</evidence>
<dbReference type="AlphaFoldDB" id="A0A7J5XFZ6"/>
<sequence length="93" mass="11114">MVEKEFSEYHYMDDVLHDLKLTPEDLEIPIPRYFLRERNKELQERKKMLTEILKLVEVTESPEPLMAKDMSQEKAIKIIQVAERARQGRLRAS</sequence>
<protein>
    <submittedName>
        <fullName evidence="1">Uncharacterized protein</fullName>
    </submittedName>
</protein>
<evidence type="ECO:0000313" key="2">
    <source>
        <dbReference type="Proteomes" id="UP000518266"/>
    </source>
</evidence>
<dbReference type="Proteomes" id="UP000518266">
    <property type="component" value="Unassembled WGS sequence"/>
</dbReference>
<comment type="caution">
    <text evidence="1">The sequence shown here is derived from an EMBL/GenBank/DDBJ whole genome shotgun (WGS) entry which is preliminary data.</text>
</comment>
<accession>A0A7J5XFZ6</accession>
<dbReference type="PANTHER" id="PTHR14690:SF10">
    <property type="entry name" value="IQ AND AAA DOMAIN-CONTAINING PROTEIN-LIKE"/>
    <property type="match status" value="1"/>
</dbReference>
<organism evidence="1 2">
    <name type="scientific">Dissostichus mawsoni</name>
    <name type="common">Antarctic cod</name>
    <dbReference type="NCBI Taxonomy" id="36200"/>
    <lineage>
        <taxon>Eukaryota</taxon>
        <taxon>Metazoa</taxon>
        <taxon>Chordata</taxon>
        <taxon>Craniata</taxon>
        <taxon>Vertebrata</taxon>
        <taxon>Euteleostomi</taxon>
        <taxon>Actinopterygii</taxon>
        <taxon>Neopterygii</taxon>
        <taxon>Teleostei</taxon>
        <taxon>Neoteleostei</taxon>
        <taxon>Acanthomorphata</taxon>
        <taxon>Eupercaria</taxon>
        <taxon>Perciformes</taxon>
        <taxon>Notothenioidei</taxon>
        <taxon>Nototheniidae</taxon>
        <taxon>Dissostichus</taxon>
    </lineage>
</organism>
<reference evidence="1 2" key="1">
    <citation type="submission" date="2020-03" db="EMBL/GenBank/DDBJ databases">
        <title>Dissostichus mawsoni Genome sequencing and assembly.</title>
        <authorList>
            <person name="Park H."/>
        </authorList>
    </citation>
    <scope>NUCLEOTIDE SEQUENCE [LARGE SCALE GENOMIC DNA]</scope>
    <source>
        <strain evidence="1">DM0001</strain>
        <tissue evidence="1">Muscle</tissue>
    </source>
</reference>
<dbReference type="EMBL" id="JAAKFY010000025">
    <property type="protein sequence ID" value="KAF3835138.1"/>
    <property type="molecule type" value="Genomic_DNA"/>
</dbReference>
<dbReference type="InterPro" id="IPR052267">
    <property type="entry name" value="N-DRC_Component"/>
</dbReference>